<feature type="binding site" evidence="17">
    <location>
        <position position="365"/>
    </location>
    <ligand>
        <name>Ca(2+)</name>
        <dbReference type="ChEBI" id="CHEBI:29108"/>
        <label>1</label>
    </ligand>
</feature>
<dbReference type="Proteomes" id="UP000243459">
    <property type="component" value="Chromosome 6"/>
</dbReference>
<comment type="similarity">
    <text evidence="3">Belongs to the peroxidase family. Ascorbate peroxidase subfamily.</text>
</comment>
<keyword evidence="11 17" id="KW-0408">Iron</keyword>
<dbReference type="SUPFAM" id="SSF48113">
    <property type="entry name" value="Heme-dependent peroxidases"/>
    <property type="match status" value="2"/>
</dbReference>
<evidence type="ECO:0000256" key="6">
    <source>
        <dbReference type="ARBA" id="ARBA00022559"/>
    </source>
</evidence>
<dbReference type="OMA" id="HKTTAAY"/>
<evidence type="ECO:0000256" key="20">
    <source>
        <dbReference type="SAM" id="SignalP"/>
    </source>
</evidence>
<dbReference type="InterPro" id="IPR002016">
    <property type="entry name" value="Haem_peroxidase"/>
</dbReference>
<feature type="binding site" evidence="17">
    <location>
        <position position="360"/>
    </location>
    <ligand>
        <name>Ca(2+)</name>
        <dbReference type="ChEBI" id="CHEBI:29108"/>
        <label>1</label>
    </ligand>
</feature>
<feature type="domain" description="Plant heme peroxidase family profile" evidence="21">
    <location>
        <begin position="318"/>
        <end position="631"/>
    </location>
</feature>
<evidence type="ECO:0000256" key="12">
    <source>
        <dbReference type="ARBA" id="ARBA00023157"/>
    </source>
</evidence>
<evidence type="ECO:0000256" key="15">
    <source>
        <dbReference type="PIRSR" id="PIRSR600823-1"/>
    </source>
</evidence>
<sequence>MDSKSLFKLLLPLSVAFALSIVANAQGLKIGFYEKTCPQAEAIVYDEMAKVMSVAPTLAGPLLRMHFHDCFVNGCDASILLNSTGSVPPEKASPPNLSLRGFGTIDRVKARLEKACPGIVSCADVIAIVARDVVRLSKGPYYNLPTGRRDGNRSVILDTLGNLAPPTFNFQQLVGLFSAKGLSVKDLVVLSGGHTIGTSFCSAFSNRLYNFTGKGDTDPSIDSEYVPKLKSKCKPNDLTTLVEMDPGSFKTFDSSYYKLVAKRRSLFTTDDTMRSNPAALALVMRLANNQAEFFKEFGISMVKMGNIEVLTVMATAQGLKVGFYEKTCPQAEAIIYEEMTEVMSVAPSLAGPLLRMHFHDCFVKGCDASLLLNRTGSVPAEKDSPPNLSLRGYSTIDRVKARLEQACPGIVSCADVVALVARDVVRLAKGPYYNIPTGRRDGNRSDIRDTLGNLPPSIFNFQQLVTMFSSKGLSVKDLVVLSGGHTIGTSHCSAFSNRLYNFTGKGDTDPSIDSEYVPKLKSKCKPNDVNTLVEMDPGSFKTFDSSYYKLIAKRRSLFTSDGSLRSNPAAFALVMRLANNQAEFFKEFGVSMVNMGNIEVLTGTQAVTLLPLSFRDVWTSGEHGQPCRLLTPVNLRRRRLVAAIISAADSAFISSSSSSLQPMSTRRGGGVAIVLFINDLRILNNEALVRAWSCSFALLPVCCVDPHCFFGTTHYFGFRKTRGTS</sequence>
<keyword evidence="12 19" id="KW-1015">Disulfide bond</keyword>
<dbReference type="AlphaFoldDB" id="A0A5P1EJF9"/>
<keyword evidence="5" id="KW-0964">Secreted</keyword>
<evidence type="ECO:0000256" key="1">
    <source>
        <dbReference type="ARBA" id="ARBA00000189"/>
    </source>
</evidence>
<accession>A0A5P1EJF9</accession>
<evidence type="ECO:0000256" key="11">
    <source>
        <dbReference type="ARBA" id="ARBA00023004"/>
    </source>
</evidence>
<dbReference type="InterPro" id="IPR010255">
    <property type="entry name" value="Haem_peroxidase_sf"/>
</dbReference>
<keyword evidence="8 17" id="KW-0479">Metal-binding</keyword>
<feature type="site" description="Transition state stabilizer" evidence="18">
    <location>
        <position position="355"/>
    </location>
</feature>
<name>A0A5P1EJF9_ASPOF</name>
<evidence type="ECO:0000256" key="2">
    <source>
        <dbReference type="ARBA" id="ARBA00002322"/>
    </source>
</evidence>
<feature type="binding site" description="axial binding residue" evidence="17">
    <location>
        <position position="485"/>
    </location>
    <ligand>
        <name>heme b</name>
        <dbReference type="ChEBI" id="CHEBI:60344"/>
    </ligand>
    <ligandPart>
        <name>Fe</name>
        <dbReference type="ChEBI" id="CHEBI:18248"/>
    </ligandPart>
</feature>
<dbReference type="InterPro" id="IPR019793">
    <property type="entry name" value="Peroxidases_heam-ligand_BS"/>
</dbReference>
<evidence type="ECO:0000256" key="13">
    <source>
        <dbReference type="ARBA" id="ARBA00023180"/>
    </source>
</evidence>
<keyword evidence="24" id="KW-1185">Reference proteome</keyword>
<dbReference type="InterPro" id="IPR006050">
    <property type="entry name" value="DNA_photolyase_N"/>
</dbReference>
<dbReference type="FunFam" id="1.10.420.10:FF:000008">
    <property type="entry name" value="Peroxidase"/>
    <property type="match status" value="2"/>
</dbReference>
<feature type="disulfide bond" evidence="19">
    <location>
        <begin position="492"/>
        <end position="524"/>
    </location>
</feature>
<dbReference type="Gene3D" id="1.10.420.10">
    <property type="entry name" value="Peroxidase, domain 2"/>
    <property type="match status" value="2"/>
</dbReference>
<feature type="active site" description="Proton acceptor" evidence="15">
    <location>
        <position position="359"/>
    </location>
</feature>
<evidence type="ECO:0000313" key="23">
    <source>
        <dbReference type="EMBL" id="ONK65914.1"/>
    </source>
</evidence>
<evidence type="ECO:0000256" key="10">
    <source>
        <dbReference type="ARBA" id="ARBA00023002"/>
    </source>
</evidence>
<dbReference type="InterPro" id="IPR000823">
    <property type="entry name" value="Peroxidase_pln"/>
</dbReference>
<evidence type="ECO:0000256" key="19">
    <source>
        <dbReference type="PIRSR" id="PIRSR600823-5"/>
    </source>
</evidence>
<dbReference type="EC" id="1.11.1.7" evidence="4"/>
<dbReference type="InterPro" id="IPR033905">
    <property type="entry name" value="Secretory_peroxidase"/>
</dbReference>
<feature type="disulfide bond" evidence="19">
    <location>
        <begin position="361"/>
        <end position="366"/>
    </location>
</feature>
<dbReference type="PROSITE" id="PS50873">
    <property type="entry name" value="PEROXIDASE_4"/>
    <property type="match status" value="2"/>
</dbReference>
<dbReference type="PRINTS" id="PR00461">
    <property type="entry name" value="PLPEROXIDASE"/>
</dbReference>
<feature type="chain" id="PRO_5024321796" description="peroxidase" evidence="20">
    <location>
        <begin position="28"/>
        <end position="725"/>
    </location>
</feature>
<dbReference type="InterPro" id="IPR036155">
    <property type="entry name" value="Crypto/Photolyase_N_sf"/>
</dbReference>
<dbReference type="PRINTS" id="PR00458">
    <property type="entry name" value="PEROXIDASE"/>
</dbReference>
<evidence type="ECO:0000256" key="4">
    <source>
        <dbReference type="ARBA" id="ARBA00012313"/>
    </source>
</evidence>
<gene>
    <name evidence="23" type="ORF">A4U43_C06F2290</name>
</gene>
<dbReference type="Gramene" id="ONK65914">
    <property type="protein sequence ID" value="ONK65914"/>
    <property type="gene ID" value="A4U43_C06F2290"/>
</dbReference>
<dbReference type="GO" id="GO:0020037">
    <property type="term" value="F:heme binding"/>
    <property type="evidence" value="ECO:0007669"/>
    <property type="project" value="InterPro"/>
</dbReference>
<keyword evidence="7" id="KW-0349">Heme</keyword>
<keyword evidence="20" id="KW-0732">Signal</keyword>
<evidence type="ECO:0000256" key="18">
    <source>
        <dbReference type="PIRSR" id="PIRSR600823-4"/>
    </source>
</evidence>
<keyword evidence="6" id="KW-0575">Peroxidase</keyword>
<evidence type="ECO:0000256" key="14">
    <source>
        <dbReference type="ARBA" id="ARBA00023324"/>
    </source>
</evidence>
<feature type="disulfide bond" evidence="19">
    <location>
        <begin position="328"/>
        <end position="407"/>
    </location>
</feature>
<evidence type="ECO:0000256" key="8">
    <source>
        <dbReference type="ARBA" id="ARBA00022723"/>
    </source>
</evidence>
<dbReference type="PROSITE" id="PS51645">
    <property type="entry name" value="PHR_CRY_ALPHA_BETA"/>
    <property type="match status" value="1"/>
</dbReference>
<evidence type="ECO:0000256" key="7">
    <source>
        <dbReference type="ARBA" id="ARBA00022617"/>
    </source>
</evidence>
<feature type="binding site" evidence="17">
    <location>
        <position position="367"/>
    </location>
    <ligand>
        <name>Ca(2+)</name>
        <dbReference type="ChEBI" id="CHEBI:29108"/>
        <label>1</label>
    </ligand>
</feature>
<dbReference type="PROSITE" id="PS00436">
    <property type="entry name" value="PEROXIDASE_2"/>
    <property type="match status" value="2"/>
</dbReference>
<evidence type="ECO:0000313" key="24">
    <source>
        <dbReference type="Proteomes" id="UP000243459"/>
    </source>
</evidence>
<dbReference type="Gene3D" id="1.10.520.10">
    <property type="match status" value="2"/>
</dbReference>
<keyword evidence="10" id="KW-0560">Oxidoreductase</keyword>
<feature type="binding site" evidence="17">
    <location>
        <position position="381"/>
    </location>
    <ligand>
        <name>Ca(2+)</name>
        <dbReference type="ChEBI" id="CHEBI:29108"/>
        <label>1</label>
    </ligand>
</feature>
<keyword evidence="13" id="KW-0325">Glycoprotein</keyword>
<organism evidence="23 24">
    <name type="scientific">Asparagus officinalis</name>
    <name type="common">Garden asparagus</name>
    <dbReference type="NCBI Taxonomy" id="4686"/>
    <lineage>
        <taxon>Eukaryota</taxon>
        <taxon>Viridiplantae</taxon>
        <taxon>Streptophyta</taxon>
        <taxon>Embryophyta</taxon>
        <taxon>Tracheophyta</taxon>
        <taxon>Spermatophyta</taxon>
        <taxon>Magnoliopsida</taxon>
        <taxon>Liliopsida</taxon>
        <taxon>Asparagales</taxon>
        <taxon>Asparagaceae</taxon>
        <taxon>Asparagoideae</taxon>
        <taxon>Asparagus</taxon>
    </lineage>
</organism>
<comment type="cofactor">
    <cofactor evidence="17">
        <name>heme b</name>
        <dbReference type="ChEBI" id="CHEBI:60344"/>
    </cofactor>
    <text evidence="17">Binds 1 heme b (iron(II)-protoporphyrin IX) group per subunit.</text>
</comment>
<feature type="domain" description="Photolyase/cryptochrome alpha/beta" evidence="22">
    <location>
        <begin position="670"/>
        <end position="725"/>
    </location>
</feature>
<dbReference type="PANTHER" id="PTHR31235">
    <property type="entry name" value="PEROXIDASE 25-RELATED"/>
    <property type="match status" value="1"/>
</dbReference>
<dbReference type="GO" id="GO:0046872">
    <property type="term" value="F:metal ion binding"/>
    <property type="evidence" value="ECO:0007669"/>
    <property type="project" value="UniProtKB-KW"/>
</dbReference>
<dbReference type="CDD" id="cd00693">
    <property type="entry name" value="secretory_peroxidase"/>
    <property type="match status" value="2"/>
</dbReference>
<feature type="binding site" evidence="17">
    <location>
        <position position="544"/>
    </location>
    <ligand>
        <name>Ca(2+)</name>
        <dbReference type="ChEBI" id="CHEBI:29108"/>
        <label>2</label>
    </ligand>
</feature>
<dbReference type="SUPFAM" id="SSF52425">
    <property type="entry name" value="Cryptochrome/photolyase, N-terminal domain"/>
    <property type="match status" value="1"/>
</dbReference>
<comment type="cofactor">
    <cofactor evidence="17">
        <name>Ca(2+)</name>
        <dbReference type="ChEBI" id="CHEBI:29108"/>
    </cofactor>
    <text evidence="17">Binds 2 calcium ions per subunit.</text>
</comment>
<evidence type="ECO:0000259" key="22">
    <source>
        <dbReference type="PROSITE" id="PS51645"/>
    </source>
</evidence>
<comment type="function">
    <text evidence="2">Removal of H(2)O(2), oxidation of toxic reductants, biosynthesis and degradation of lignin, suberization, auxin catabolism, response to environmental stresses such as wounding, pathogen attack and oxidative stress. These functions might be dependent on each isozyme/isoform in each plant tissue.</text>
</comment>
<proteinExistence type="inferred from homology"/>
<feature type="signal peptide" evidence="20">
    <location>
        <begin position="1"/>
        <end position="27"/>
    </location>
</feature>
<feature type="binding site" evidence="16">
    <location>
        <position position="455"/>
    </location>
    <ligand>
        <name>substrate</name>
    </ligand>
</feature>
<dbReference type="GO" id="GO:0140825">
    <property type="term" value="F:lactoperoxidase activity"/>
    <property type="evidence" value="ECO:0007669"/>
    <property type="project" value="UniProtKB-EC"/>
</dbReference>
<dbReference type="Gene3D" id="3.40.50.620">
    <property type="entry name" value="HUPs"/>
    <property type="match status" value="1"/>
</dbReference>
<dbReference type="Pfam" id="PF00141">
    <property type="entry name" value="peroxidase"/>
    <property type="match status" value="2"/>
</dbReference>
<dbReference type="GO" id="GO:0042744">
    <property type="term" value="P:hydrogen peroxide catabolic process"/>
    <property type="evidence" value="ECO:0007669"/>
    <property type="project" value="UniProtKB-KW"/>
</dbReference>
<protein>
    <recommendedName>
        <fullName evidence="4">peroxidase</fullName>
        <ecNumber evidence="4">1.11.1.7</ecNumber>
    </recommendedName>
</protein>
<feature type="binding site" evidence="17">
    <location>
        <position position="486"/>
    </location>
    <ligand>
        <name>Ca(2+)</name>
        <dbReference type="ChEBI" id="CHEBI:29108"/>
        <label>2</label>
    </ligand>
</feature>
<evidence type="ECO:0000256" key="16">
    <source>
        <dbReference type="PIRSR" id="PIRSR600823-2"/>
    </source>
</evidence>
<comment type="catalytic activity">
    <reaction evidence="1">
        <text>2 a phenolic donor + H2O2 = 2 a phenolic radical donor + 2 H2O</text>
        <dbReference type="Rhea" id="RHEA:56136"/>
        <dbReference type="ChEBI" id="CHEBI:15377"/>
        <dbReference type="ChEBI" id="CHEBI:16240"/>
        <dbReference type="ChEBI" id="CHEBI:139520"/>
        <dbReference type="ChEBI" id="CHEBI:139521"/>
        <dbReference type="EC" id="1.11.1.7"/>
    </reaction>
</comment>
<feature type="binding site" evidence="17">
    <location>
        <position position="369"/>
    </location>
    <ligand>
        <name>Ca(2+)</name>
        <dbReference type="ChEBI" id="CHEBI:29108"/>
        <label>1</label>
    </ligand>
</feature>
<dbReference type="InterPro" id="IPR014729">
    <property type="entry name" value="Rossmann-like_a/b/a_fold"/>
</dbReference>
<keyword evidence="9 17" id="KW-0106">Calcium</keyword>
<keyword evidence="14" id="KW-0376">Hydrogen peroxide</keyword>
<evidence type="ECO:0000256" key="3">
    <source>
        <dbReference type="ARBA" id="ARBA00006873"/>
    </source>
</evidence>
<feature type="binding site" evidence="17">
    <location>
        <position position="536"/>
    </location>
    <ligand>
        <name>Ca(2+)</name>
        <dbReference type="ChEBI" id="CHEBI:29108"/>
        <label>2</label>
    </ligand>
</feature>
<feature type="domain" description="Plant heme peroxidase family profile" evidence="21">
    <location>
        <begin position="27"/>
        <end position="322"/>
    </location>
</feature>
<dbReference type="EMBL" id="CM007386">
    <property type="protein sequence ID" value="ONK65914.1"/>
    <property type="molecule type" value="Genomic_DNA"/>
</dbReference>
<dbReference type="InterPro" id="IPR019794">
    <property type="entry name" value="Peroxidases_AS"/>
</dbReference>
<dbReference type="GO" id="GO:0006979">
    <property type="term" value="P:response to oxidative stress"/>
    <property type="evidence" value="ECO:0007669"/>
    <property type="project" value="InterPro"/>
</dbReference>
<evidence type="ECO:0000256" key="9">
    <source>
        <dbReference type="ARBA" id="ARBA00022837"/>
    </source>
</evidence>
<evidence type="ECO:0000256" key="17">
    <source>
        <dbReference type="PIRSR" id="PIRSR600823-3"/>
    </source>
</evidence>
<dbReference type="PROSITE" id="PS00435">
    <property type="entry name" value="PEROXIDASE_1"/>
    <property type="match status" value="1"/>
</dbReference>
<reference evidence="24" key="1">
    <citation type="journal article" date="2017" name="Nat. Commun.">
        <title>The asparagus genome sheds light on the origin and evolution of a young Y chromosome.</title>
        <authorList>
            <person name="Harkess A."/>
            <person name="Zhou J."/>
            <person name="Xu C."/>
            <person name="Bowers J.E."/>
            <person name="Van der Hulst R."/>
            <person name="Ayyampalayam S."/>
            <person name="Mercati F."/>
            <person name="Riccardi P."/>
            <person name="McKain M.R."/>
            <person name="Kakrana A."/>
            <person name="Tang H."/>
            <person name="Ray J."/>
            <person name="Groenendijk J."/>
            <person name="Arikit S."/>
            <person name="Mathioni S.M."/>
            <person name="Nakano M."/>
            <person name="Shan H."/>
            <person name="Telgmann-Rauber A."/>
            <person name="Kanno A."/>
            <person name="Yue Z."/>
            <person name="Chen H."/>
            <person name="Li W."/>
            <person name="Chen Y."/>
            <person name="Xu X."/>
            <person name="Zhang Y."/>
            <person name="Luo S."/>
            <person name="Chen H."/>
            <person name="Gao J."/>
            <person name="Mao Z."/>
            <person name="Pires J.C."/>
            <person name="Luo M."/>
            <person name="Kudrna D."/>
            <person name="Wing R.A."/>
            <person name="Meyers B.C."/>
            <person name="Yi K."/>
            <person name="Kong H."/>
            <person name="Lavrijsen P."/>
            <person name="Sunseri F."/>
            <person name="Falavigna A."/>
            <person name="Ye Y."/>
            <person name="Leebens-Mack J.H."/>
            <person name="Chen G."/>
        </authorList>
    </citation>
    <scope>NUCLEOTIDE SEQUENCE [LARGE SCALE GENOMIC DNA]</scope>
    <source>
        <strain evidence="24">cv. DH0086</strain>
    </source>
</reference>
<evidence type="ECO:0000259" key="21">
    <source>
        <dbReference type="PROSITE" id="PS50873"/>
    </source>
</evidence>
<feature type="binding site" evidence="17">
    <location>
        <position position="363"/>
    </location>
    <ligand>
        <name>Ca(2+)</name>
        <dbReference type="ChEBI" id="CHEBI:29108"/>
        <label>1</label>
    </ligand>
</feature>
<evidence type="ECO:0000256" key="5">
    <source>
        <dbReference type="ARBA" id="ARBA00022525"/>
    </source>
</evidence>
<dbReference type="FunFam" id="1.10.520.10:FF:000008">
    <property type="entry name" value="Peroxidase"/>
    <property type="match status" value="2"/>
</dbReference>